<name>A0A6A7B8N8_9PLEO</name>
<gene>
    <name evidence="1" type="ORF">T440DRAFT_56880</name>
</gene>
<proteinExistence type="predicted"/>
<keyword evidence="2" id="KW-1185">Reference proteome</keyword>
<protein>
    <submittedName>
        <fullName evidence="1">Uncharacterized protein</fullName>
    </submittedName>
</protein>
<accession>A0A6A7B8N8</accession>
<dbReference type="AlphaFoldDB" id="A0A6A7B8N8"/>
<dbReference type="Proteomes" id="UP000799423">
    <property type="component" value="Unassembled WGS sequence"/>
</dbReference>
<dbReference type="EMBL" id="MU006301">
    <property type="protein sequence ID" value="KAF2851714.1"/>
    <property type="molecule type" value="Genomic_DNA"/>
</dbReference>
<organism evidence="1 2">
    <name type="scientific">Plenodomus tracheiphilus IPT5</name>
    <dbReference type="NCBI Taxonomy" id="1408161"/>
    <lineage>
        <taxon>Eukaryota</taxon>
        <taxon>Fungi</taxon>
        <taxon>Dikarya</taxon>
        <taxon>Ascomycota</taxon>
        <taxon>Pezizomycotina</taxon>
        <taxon>Dothideomycetes</taxon>
        <taxon>Pleosporomycetidae</taxon>
        <taxon>Pleosporales</taxon>
        <taxon>Pleosporineae</taxon>
        <taxon>Leptosphaeriaceae</taxon>
        <taxon>Plenodomus</taxon>
    </lineage>
</organism>
<evidence type="ECO:0000313" key="1">
    <source>
        <dbReference type="EMBL" id="KAF2851714.1"/>
    </source>
</evidence>
<evidence type="ECO:0000313" key="2">
    <source>
        <dbReference type="Proteomes" id="UP000799423"/>
    </source>
</evidence>
<sequence length="166" mass="18586">MSPSLALGASKPMVCSPASPQGHRRQFLAKSFIHAIVRLCLATTLVVSIIHNPFVGFALSLRPVRNISTCRTTLCDSSLDLLGHSLDADHGKWMMMELLDGYEVRTSMKVSEDFRLALRSPLIPGTVARTRLICIPWIYWILLPLWTTSPCRHSRPEFAYPLPDRG</sequence>
<reference evidence="1" key="1">
    <citation type="submission" date="2020-01" db="EMBL/GenBank/DDBJ databases">
        <authorList>
            <consortium name="DOE Joint Genome Institute"/>
            <person name="Haridas S."/>
            <person name="Albert R."/>
            <person name="Binder M."/>
            <person name="Bloem J."/>
            <person name="Labutti K."/>
            <person name="Salamov A."/>
            <person name="Andreopoulos B."/>
            <person name="Baker S.E."/>
            <person name="Barry K."/>
            <person name="Bills G."/>
            <person name="Bluhm B.H."/>
            <person name="Cannon C."/>
            <person name="Castanera R."/>
            <person name="Culley D.E."/>
            <person name="Daum C."/>
            <person name="Ezra D."/>
            <person name="Gonzalez J.B."/>
            <person name="Henrissat B."/>
            <person name="Kuo A."/>
            <person name="Liang C."/>
            <person name="Lipzen A."/>
            <person name="Lutzoni F."/>
            <person name="Magnuson J."/>
            <person name="Mondo S."/>
            <person name="Nolan M."/>
            <person name="Ohm R."/>
            <person name="Pangilinan J."/>
            <person name="Park H.-J."/>
            <person name="Ramirez L."/>
            <person name="Alfaro M."/>
            <person name="Sun H."/>
            <person name="Tritt A."/>
            <person name="Yoshinaga Y."/>
            <person name="Zwiers L.-H."/>
            <person name="Turgeon B.G."/>
            <person name="Goodwin S.B."/>
            <person name="Spatafora J.W."/>
            <person name="Crous P.W."/>
            <person name="Grigoriev I.V."/>
        </authorList>
    </citation>
    <scope>NUCLEOTIDE SEQUENCE</scope>
    <source>
        <strain evidence="1">IPT5</strain>
    </source>
</reference>